<keyword evidence="12 20" id="KW-0411">Iron-sulfur</keyword>
<dbReference type="InterPro" id="IPR036010">
    <property type="entry name" value="2Fe-2S_ferredoxin-like_sf"/>
</dbReference>
<evidence type="ECO:0000256" key="15">
    <source>
        <dbReference type="ARBA" id="ARBA00034078"/>
    </source>
</evidence>
<dbReference type="Gene3D" id="1.10.150.120">
    <property type="entry name" value="[2Fe-2S]-binding domain"/>
    <property type="match status" value="1"/>
</dbReference>
<dbReference type="InterPro" id="IPR036884">
    <property type="entry name" value="2Fe-2S-bd_dom_sf"/>
</dbReference>
<dbReference type="GO" id="GO:0050302">
    <property type="term" value="F:indole-3-acetaldehyde oxidase activity"/>
    <property type="evidence" value="ECO:0007669"/>
    <property type="project" value="UniProtKB-EC"/>
</dbReference>
<dbReference type="Proteomes" id="UP000504635">
    <property type="component" value="Unplaced"/>
</dbReference>
<organism evidence="22 23">
    <name type="scientific">Sitophilus oryzae</name>
    <name type="common">Rice weevil</name>
    <name type="synonym">Curculio oryzae</name>
    <dbReference type="NCBI Taxonomy" id="7048"/>
    <lineage>
        <taxon>Eukaryota</taxon>
        <taxon>Metazoa</taxon>
        <taxon>Ecdysozoa</taxon>
        <taxon>Arthropoda</taxon>
        <taxon>Hexapoda</taxon>
        <taxon>Insecta</taxon>
        <taxon>Pterygota</taxon>
        <taxon>Neoptera</taxon>
        <taxon>Endopterygota</taxon>
        <taxon>Coleoptera</taxon>
        <taxon>Polyphaga</taxon>
        <taxon>Cucujiformia</taxon>
        <taxon>Curculionidae</taxon>
        <taxon>Dryophthorinae</taxon>
        <taxon>Sitophilus</taxon>
    </lineage>
</organism>
<evidence type="ECO:0000256" key="19">
    <source>
        <dbReference type="PIRSR" id="PIRSR000127-2"/>
    </source>
</evidence>
<dbReference type="Gene3D" id="3.30.365.10">
    <property type="entry name" value="Aldehyde oxidase/xanthine dehydrogenase, molybdopterin binding domain"/>
    <property type="match status" value="4"/>
</dbReference>
<keyword evidence="11 20" id="KW-0408">Iron</keyword>
<dbReference type="InterPro" id="IPR016208">
    <property type="entry name" value="Ald_Oxase/xanthine_DH-like"/>
</dbReference>
<dbReference type="Pfam" id="PF01315">
    <property type="entry name" value="Ald_Xan_dh_C"/>
    <property type="match status" value="1"/>
</dbReference>
<feature type="domain" description="FAD-binding PCMH-type" evidence="21">
    <location>
        <begin position="203"/>
        <end position="385"/>
    </location>
</feature>
<keyword evidence="6" id="KW-0285">Flavoprotein</keyword>
<dbReference type="AlphaFoldDB" id="A0A6J2X5R8"/>
<dbReference type="InterPro" id="IPR036318">
    <property type="entry name" value="FAD-bd_PCMH-like_sf"/>
</dbReference>
<dbReference type="InterPro" id="IPR046867">
    <property type="entry name" value="AldOxase/xan_DH_MoCoBD2"/>
</dbReference>
<dbReference type="InterPro" id="IPR016166">
    <property type="entry name" value="FAD-bd_PCMH"/>
</dbReference>
<comment type="similarity">
    <text evidence="3">Belongs to the xanthine dehydrogenase family.</text>
</comment>
<dbReference type="FunFam" id="3.30.365.10:FF:000001">
    <property type="entry name" value="Xanthine dehydrogenase oxidase"/>
    <property type="match status" value="1"/>
</dbReference>
<evidence type="ECO:0000256" key="1">
    <source>
        <dbReference type="ARBA" id="ARBA00001974"/>
    </source>
</evidence>
<dbReference type="FunFam" id="3.30.390.50:FF:000003">
    <property type="entry name" value="Aldehyde oxidase1"/>
    <property type="match status" value="1"/>
</dbReference>
<dbReference type="Pfam" id="PF00111">
    <property type="entry name" value="Fer2"/>
    <property type="match status" value="1"/>
</dbReference>
<evidence type="ECO:0000256" key="16">
    <source>
        <dbReference type="ARBA" id="ARBA00052415"/>
    </source>
</evidence>
<dbReference type="InterPro" id="IPR037165">
    <property type="entry name" value="AldOxase/xan_DH_Mopterin-bd_sf"/>
</dbReference>
<evidence type="ECO:0000256" key="18">
    <source>
        <dbReference type="PIRSR" id="PIRSR000127-1"/>
    </source>
</evidence>
<evidence type="ECO:0000256" key="11">
    <source>
        <dbReference type="ARBA" id="ARBA00023004"/>
    </source>
</evidence>
<comment type="subunit">
    <text evidence="4">Homodimer.</text>
</comment>
<gene>
    <name evidence="23" type="primary">LOC115875246</name>
</gene>
<feature type="binding site" evidence="20">
    <location>
        <position position="115"/>
    </location>
    <ligand>
        <name>[2Fe-2S] cluster</name>
        <dbReference type="ChEBI" id="CHEBI:190135"/>
        <label>2</label>
    </ligand>
</feature>
<dbReference type="Gene3D" id="3.30.465.10">
    <property type="match status" value="1"/>
</dbReference>
<dbReference type="SUPFAM" id="SSF56176">
    <property type="entry name" value="FAD-binding/transporter-associated domain-like"/>
    <property type="match status" value="1"/>
</dbReference>
<dbReference type="GO" id="GO:0051537">
    <property type="term" value="F:2 iron, 2 sulfur cluster binding"/>
    <property type="evidence" value="ECO:0007669"/>
    <property type="project" value="UniProtKB-KW"/>
</dbReference>
<evidence type="ECO:0000256" key="10">
    <source>
        <dbReference type="ARBA" id="ARBA00023002"/>
    </source>
</evidence>
<comment type="cofactor">
    <cofactor evidence="1 19">
        <name>FAD</name>
        <dbReference type="ChEBI" id="CHEBI:57692"/>
    </cofactor>
</comment>
<dbReference type="GO" id="GO:0005777">
    <property type="term" value="C:peroxisome"/>
    <property type="evidence" value="ECO:0007669"/>
    <property type="project" value="UniProtKB-SubCell"/>
</dbReference>
<feature type="binding site" evidence="19">
    <location>
        <position position="394"/>
    </location>
    <ligand>
        <name>FAD</name>
        <dbReference type="ChEBI" id="CHEBI:57692"/>
    </ligand>
</feature>
<dbReference type="InterPro" id="IPR016169">
    <property type="entry name" value="FAD-bd_PCMH_sub2"/>
</dbReference>
<proteinExistence type="inferred from homology"/>
<evidence type="ECO:0000256" key="6">
    <source>
        <dbReference type="ARBA" id="ARBA00022630"/>
    </source>
</evidence>
<dbReference type="InterPro" id="IPR002888">
    <property type="entry name" value="2Fe-2S-bd"/>
</dbReference>
<dbReference type="InterPro" id="IPR002346">
    <property type="entry name" value="Mopterin_DH_FAD-bd"/>
</dbReference>
<accession>A0A6J2X5R8</accession>
<evidence type="ECO:0000256" key="2">
    <source>
        <dbReference type="ARBA" id="ARBA00004275"/>
    </source>
</evidence>
<evidence type="ECO:0000256" key="4">
    <source>
        <dbReference type="ARBA" id="ARBA00011738"/>
    </source>
</evidence>
<name>A0A6J2X5R8_SITOR</name>
<dbReference type="CDD" id="cd00207">
    <property type="entry name" value="fer2"/>
    <property type="match status" value="1"/>
</dbReference>
<dbReference type="PANTHER" id="PTHR11908">
    <property type="entry name" value="XANTHINE DEHYDROGENASE"/>
    <property type="match status" value="1"/>
</dbReference>
<keyword evidence="10" id="KW-0560">Oxidoreductase</keyword>
<dbReference type="InterPro" id="IPR001041">
    <property type="entry name" value="2Fe-2S_ferredoxin-type"/>
</dbReference>
<keyword evidence="22" id="KW-1185">Reference proteome</keyword>
<protein>
    <recommendedName>
        <fullName evidence="17">Indole-3-acetaldehyde oxidase</fullName>
    </recommendedName>
</protein>
<comment type="cofactor">
    <cofactor evidence="20">
        <name>Mo-molybdopterin</name>
        <dbReference type="ChEBI" id="CHEBI:71302"/>
    </cofactor>
    <text evidence="20">Binds 1 Mo-molybdopterin (Mo-MPT) cofactor per subunit.</text>
</comment>
<comment type="subcellular location">
    <subcellularLocation>
        <location evidence="2">Peroxisome</location>
    </subcellularLocation>
</comment>
<comment type="cofactor">
    <cofactor evidence="20">
        <name>[2Fe-2S] cluster</name>
        <dbReference type="ChEBI" id="CHEBI:190135"/>
    </cofactor>
    <text evidence="20">Binds 2 [2Fe-2S] clusters.</text>
</comment>
<feature type="binding site" evidence="20">
    <location>
        <position position="1031"/>
    </location>
    <ligand>
        <name>Mo-molybdopterin</name>
        <dbReference type="ChEBI" id="CHEBI:71302"/>
    </ligand>
    <ligandPart>
        <name>Mo</name>
        <dbReference type="ChEBI" id="CHEBI:28685"/>
    </ligandPart>
</feature>
<dbReference type="Pfam" id="PF03450">
    <property type="entry name" value="CO_deh_flav_C"/>
    <property type="match status" value="1"/>
</dbReference>
<feature type="binding site" evidence="20">
    <location>
        <position position="149"/>
    </location>
    <ligand>
        <name>[2Fe-2S] cluster</name>
        <dbReference type="ChEBI" id="CHEBI:190135"/>
        <label>2</label>
    </ligand>
</feature>
<dbReference type="SUPFAM" id="SSF55447">
    <property type="entry name" value="CO dehydrogenase flavoprotein C-terminal domain-like"/>
    <property type="match status" value="1"/>
</dbReference>
<dbReference type="PANTHER" id="PTHR11908:SF132">
    <property type="entry name" value="ALDEHYDE OXIDASE 1-RELATED"/>
    <property type="match status" value="1"/>
</dbReference>
<keyword evidence="13" id="KW-0520">NAD</keyword>
<feature type="binding site" evidence="20">
    <location>
        <position position="118"/>
    </location>
    <ligand>
        <name>[2Fe-2S] cluster</name>
        <dbReference type="ChEBI" id="CHEBI:190135"/>
        <label>2</label>
    </ligand>
</feature>
<evidence type="ECO:0000313" key="23">
    <source>
        <dbReference type="RefSeq" id="XP_030746526.1"/>
    </source>
</evidence>
<dbReference type="GO" id="GO:0071949">
    <property type="term" value="F:FAD binding"/>
    <property type="evidence" value="ECO:0007669"/>
    <property type="project" value="InterPro"/>
</dbReference>
<evidence type="ECO:0000256" key="3">
    <source>
        <dbReference type="ARBA" id="ARBA00006849"/>
    </source>
</evidence>
<evidence type="ECO:0000256" key="20">
    <source>
        <dbReference type="PIRSR" id="PIRSR000127-3"/>
    </source>
</evidence>
<dbReference type="KEGG" id="soy:115875246"/>
<evidence type="ECO:0000256" key="9">
    <source>
        <dbReference type="ARBA" id="ARBA00022827"/>
    </source>
</evidence>
<feature type="binding site" evidence="20">
    <location>
        <position position="734"/>
    </location>
    <ligand>
        <name>Mo-molybdopterin</name>
        <dbReference type="ChEBI" id="CHEBI:71302"/>
    </ligand>
    <ligandPart>
        <name>Mo</name>
        <dbReference type="ChEBI" id="CHEBI:28685"/>
    </ligandPart>
</feature>
<feature type="binding site" evidence="20">
    <location>
        <position position="46"/>
    </location>
    <ligand>
        <name>[2Fe-2S] cluster</name>
        <dbReference type="ChEBI" id="CHEBI:190135"/>
        <label>1</label>
    </ligand>
</feature>
<dbReference type="InterPro" id="IPR000674">
    <property type="entry name" value="Ald_Oxase/Xan_DH_a/b"/>
</dbReference>
<evidence type="ECO:0000259" key="21">
    <source>
        <dbReference type="PROSITE" id="PS51387"/>
    </source>
</evidence>
<keyword evidence="9 19" id="KW-0274">FAD</keyword>
<evidence type="ECO:0000256" key="12">
    <source>
        <dbReference type="ARBA" id="ARBA00023014"/>
    </source>
</evidence>
<dbReference type="SMART" id="SM01008">
    <property type="entry name" value="Ald_Xan_dh_C"/>
    <property type="match status" value="1"/>
</dbReference>
<feature type="binding site" evidence="20">
    <location>
        <position position="51"/>
    </location>
    <ligand>
        <name>[2Fe-2S] cluster</name>
        <dbReference type="ChEBI" id="CHEBI:190135"/>
        <label>1</label>
    </ligand>
</feature>
<dbReference type="FunFam" id="3.30.465.10:FF:000013">
    <property type="entry name" value="Aldehyde oxidase"/>
    <property type="match status" value="1"/>
</dbReference>
<feature type="binding site" evidence="20">
    <location>
        <position position="877"/>
    </location>
    <ligand>
        <name>Mo-molybdopterin</name>
        <dbReference type="ChEBI" id="CHEBI:71302"/>
    </ligand>
    <ligandPart>
        <name>Mo</name>
        <dbReference type="ChEBI" id="CHEBI:28685"/>
    </ligandPart>
</feature>
<reference evidence="23" key="1">
    <citation type="submission" date="2025-08" db="UniProtKB">
        <authorList>
            <consortium name="RefSeq"/>
        </authorList>
    </citation>
    <scope>IDENTIFICATION</scope>
    <source>
        <tissue evidence="23">Gonads</tissue>
    </source>
</reference>
<dbReference type="RefSeq" id="XP_030746526.1">
    <property type="nucleotide sequence ID" value="XM_030890666.1"/>
</dbReference>
<dbReference type="GeneID" id="115875246"/>
<feature type="binding site" evidence="20">
    <location>
        <position position="54"/>
    </location>
    <ligand>
        <name>[2Fe-2S] cluster</name>
        <dbReference type="ChEBI" id="CHEBI:190135"/>
        <label>1</label>
    </ligand>
</feature>
<dbReference type="SUPFAM" id="SSF54665">
    <property type="entry name" value="CO dehydrogenase molybdoprotein N-domain-like"/>
    <property type="match status" value="1"/>
</dbReference>
<dbReference type="GO" id="GO:0005506">
    <property type="term" value="F:iron ion binding"/>
    <property type="evidence" value="ECO:0007669"/>
    <property type="project" value="InterPro"/>
</dbReference>
<feature type="binding site" evidence="20">
    <location>
        <position position="75"/>
    </location>
    <ligand>
        <name>[2Fe-2S] cluster</name>
        <dbReference type="ChEBI" id="CHEBI:190135"/>
        <label>1</label>
    </ligand>
</feature>
<dbReference type="Gene3D" id="3.90.1170.50">
    <property type="entry name" value="Aldehyde oxidase/xanthine dehydrogenase, a/b hammerhead"/>
    <property type="match status" value="1"/>
</dbReference>
<keyword evidence="14" id="KW-0576">Peroxisome</keyword>
<evidence type="ECO:0000256" key="7">
    <source>
        <dbReference type="ARBA" id="ARBA00022714"/>
    </source>
</evidence>
<comment type="cofactor">
    <cofactor evidence="15">
        <name>[2Fe-2S] cluster</name>
        <dbReference type="ChEBI" id="CHEBI:190135"/>
    </cofactor>
</comment>
<evidence type="ECO:0000256" key="17">
    <source>
        <dbReference type="ARBA" id="ARBA00072265"/>
    </source>
</evidence>
<sequence>MEIQKEIRFFVDHKEHTVAIKNVPPDTTLNTYLRDNMHLTATKKMCLEGGCGTCIVAAEMLDSNGTKKVLAINSCLVSVFQCHGWKILTNEGIGNPTIGYHKIQKTLADNNGSQCGFCSSGMVMNMYALLESGPKTQAQIENSFGGNLCRCTGYRPILTAFKTLASDADPKNKIEDIEDAKPCKKSKCVDVCTRNCKKAPVYFELGESKWIKVYTLSDLLNTLKTVGSKTYQLVGGNTARGVYWPNSFPEVNIDITSVGELTSSSVSDDSVILGANCSLTFTIQKFQEIASQKAQFSYLSKMADHIDLVAHVPVRNIGTIAGNLMTKHQHQEFPSDIFLILETADATLVIVDLEGNTTMVSPQDFLKLDMNKKVMKQIILNAYDSNIYSYTSYKIMPRAQNAHAMVNAGFLLRFVPYSIPKKVQTARIVYGGINPNFVHAKNAETVLKGKAIFDNSTLQAAFKALDAEIVPDWVLPDPKPEFRKQLAINLFYKYVLSIAPTTLLSLKNRSGGTILSRSVSKGTQQIYSNQSLYPLTQPMIKLEALAQTSGQAKYVLDIPDLPNQLHAILVQAKKVPGSTITSIDTQVALAQPGVVAFFSAKDIPGVNSFAVPNCFQNIVEEVFCSGTVKYYSQPVGILVAVDHETATIAANLVKISVTAPKEAPYINIRDVLSRNATSRVNHKTSFIPKGKGTDIKKVIKGETYVGGQYHFHMETQTCLVVPTEDGLNVFASTQWMDQVQGAISQVLNMPSQKISVIVRRLGGGFGAKVSRSALIASAAALAASKLNKPVRIWMNFNDNMDIIGKRFPCLCQYEVGVNSSGNIQYLKADIYSDVGVGGNESIELLIVGQFQNCYIGDYFGYDTYYVTTDNPANCFTRAPGNCEAVTCIESIMDHIAHELKLDPVSVRQANLDSKNNTILLNICKEIDQTDDIQARKSNITLYNQANRWKKKGLSLVPMRWDMDVVVSHMTLVSIYHLDGGVAVTHGGVEMGQGVNTKVAQVCAYKFGIPMEQVSVKPSYNVITPNNFPSGASLTSEGVVFALLKACDVLLDRIKPIKDKNPNASWKELIQLCYAANVNLSSNGFYAPTLPDVHNYPIFGCCALEVEVDILTGNHQVTRVDVIEDVGQSMSPLIDIGQLEGALVMGMGYQSTEELIYDTKTGRLTNDRTWNYKPFGAKDIPIDFRVKFPNNTFNPVGVLKSKAIAEPPLCLTVSLALAIRLAVGNARRDANATASTWYPIDGPSTVENTLLNTLNNYTQYTL</sequence>
<dbReference type="PROSITE" id="PS51387">
    <property type="entry name" value="FAD_PCMH"/>
    <property type="match status" value="1"/>
</dbReference>
<dbReference type="InterPro" id="IPR036856">
    <property type="entry name" value="Ald_Oxase/Xan_DH_a/b_sf"/>
</dbReference>
<dbReference type="SUPFAM" id="SSF54292">
    <property type="entry name" value="2Fe-2S ferredoxin-like"/>
    <property type="match status" value="1"/>
</dbReference>
<dbReference type="FunFam" id="3.30.365.10:FF:000008">
    <property type="entry name" value="Aldehyde oxidase1"/>
    <property type="match status" value="1"/>
</dbReference>
<evidence type="ECO:0000256" key="14">
    <source>
        <dbReference type="ARBA" id="ARBA00023140"/>
    </source>
</evidence>
<dbReference type="Pfam" id="PF00941">
    <property type="entry name" value="FAD_binding_5"/>
    <property type="match status" value="1"/>
</dbReference>
<dbReference type="PROSITE" id="PS00197">
    <property type="entry name" value="2FE2S_FER_1"/>
    <property type="match status" value="1"/>
</dbReference>
<keyword evidence="7 20" id="KW-0001">2Fe-2S</keyword>
<feature type="active site" description="Proton acceptor" evidence="18">
    <location>
        <position position="1205"/>
    </location>
</feature>
<keyword evidence="5 20" id="KW-0500">Molybdenum</keyword>
<dbReference type="Pfam" id="PF20256">
    <property type="entry name" value="MoCoBD_2"/>
    <property type="match status" value="1"/>
</dbReference>
<evidence type="ECO:0000256" key="5">
    <source>
        <dbReference type="ARBA" id="ARBA00022505"/>
    </source>
</evidence>
<dbReference type="OrthoDB" id="8300278at2759"/>
<dbReference type="PIRSF" id="PIRSF000127">
    <property type="entry name" value="Xanthine_DH"/>
    <property type="match status" value="1"/>
</dbReference>
<evidence type="ECO:0000256" key="13">
    <source>
        <dbReference type="ARBA" id="ARBA00023027"/>
    </source>
</evidence>
<dbReference type="InterPro" id="IPR005107">
    <property type="entry name" value="CO_DH_flav_C"/>
</dbReference>
<dbReference type="InterPro" id="IPR008274">
    <property type="entry name" value="AldOxase/xan_DH_MoCoBD1"/>
</dbReference>
<dbReference type="Gene3D" id="3.30.390.50">
    <property type="entry name" value="CO dehydrogenase flavoprotein, C-terminal domain"/>
    <property type="match status" value="1"/>
</dbReference>
<evidence type="ECO:0000313" key="22">
    <source>
        <dbReference type="Proteomes" id="UP000504635"/>
    </source>
</evidence>
<dbReference type="SMART" id="SM01092">
    <property type="entry name" value="CO_deh_flav_C"/>
    <property type="match status" value="1"/>
</dbReference>
<dbReference type="InterPro" id="IPR012675">
    <property type="entry name" value="Beta-grasp_dom_sf"/>
</dbReference>
<keyword evidence="8 20" id="KW-0479">Metal-binding</keyword>
<feature type="binding site" evidence="20">
    <location>
        <position position="765"/>
    </location>
    <ligand>
        <name>Mo-molybdopterin</name>
        <dbReference type="ChEBI" id="CHEBI:71302"/>
    </ligand>
    <ligandPart>
        <name>Mo</name>
        <dbReference type="ChEBI" id="CHEBI:28685"/>
    </ligandPart>
</feature>
<dbReference type="SUPFAM" id="SSF56003">
    <property type="entry name" value="Molybdenum cofactor-binding domain"/>
    <property type="match status" value="1"/>
</dbReference>
<dbReference type="Pfam" id="PF02738">
    <property type="entry name" value="MoCoBD_1"/>
    <property type="match status" value="1"/>
</dbReference>
<evidence type="ECO:0000256" key="8">
    <source>
        <dbReference type="ARBA" id="ARBA00022723"/>
    </source>
</evidence>
<comment type="catalytic activity">
    <reaction evidence="16">
        <text>indole-3-acetaldehyde + O2 + H2O = (indol-3-yl)acetate + H2O2 + H(+)</text>
        <dbReference type="Rhea" id="RHEA:16277"/>
        <dbReference type="ChEBI" id="CHEBI:15377"/>
        <dbReference type="ChEBI" id="CHEBI:15378"/>
        <dbReference type="ChEBI" id="CHEBI:15379"/>
        <dbReference type="ChEBI" id="CHEBI:16240"/>
        <dbReference type="ChEBI" id="CHEBI:18086"/>
        <dbReference type="ChEBI" id="CHEBI:30854"/>
        <dbReference type="EC" id="1.2.3.7"/>
    </reaction>
</comment>
<dbReference type="Pfam" id="PF01799">
    <property type="entry name" value="Fer2_2"/>
    <property type="match status" value="1"/>
</dbReference>
<dbReference type="InterPro" id="IPR006058">
    <property type="entry name" value="2Fe2S_fd_BS"/>
</dbReference>
<dbReference type="InParanoid" id="A0A6J2X5R8"/>
<dbReference type="FunCoup" id="A0A6J2X5R8">
    <property type="interactions" value="197"/>
</dbReference>
<dbReference type="SUPFAM" id="SSF47741">
    <property type="entry name" value="CO dehydrogenase ISP C-domain like"/>
    <property type="match status" value="1"/>
</dbReference>
<dbReference type="Gene3D" id="3.10.20.30">
    <property type="match status" value="1"/>
</dbReference>
<dbReference type="FunFam" id="3.10.20.30:FF:000012">
    <property type="entry name" value="Xanthine dehydrogenase/oxidase"/>
    <property type="match status" value="1"/>
</dbReference>
<feature type="binding site" evidence="20">
    <location>
        <position position="151"/>
    </location>
    <ligand>
        <name>[2Fe-2S] cluster</name>
        <dbReference type="ChEBI" id="CHEBI:190135"/>
        <label>2</label>
    </ligand>
</feature>
<dbReference type="InterPro" id="IPR036683">
    <property type="entry name" value="CO_DH_flav_C_dom_sf"/>
</dbReference>